<keyword evidence="23" id="KW-1185">Reference proteome</keyword>
<comment type="catalytic activity">
    <reaction evidence="16">
        <text>[(1-&gt;4)-N-acetyl-beta-D-glucosaminyl](n) + UDP-N-acetyl-alpha-D-glucosamine = [(1-&gt;4)-N-acetyl-beta-D-glucosaminyl](n+1) + UDP + H(+)</text>
        <dbReference type="Rhea" id="RHEA:16637"/>
        <dbReference type="Rhea" id="RHEA-COMP:9593"/>
        <dbReference type="Rhea" id="RHEA-COMP:9595"/>
        <dbReference type="ChEBI" id="CHEBI:15378"/>
        <dbReference type="ChEBI" id="CHEBI:17029"/>
        <dbReference type="ChEBI" id="CHEBI:57705"/>
        <dbReference type="ChEBI" id="CHEBI:58223"/>
        <dbReference type="EC" id="2.4.1.16"/>
    </reaction>
    <physiologicalReaction direction="left-to-right" evidence="16">
        <dbReference type="Rhea" id="RHEA:16638"/>
    </physiologicalReaction>
</comment>
<dbReference type="Gene3D" id="1.10.10.820">
    <property type="match status" value="1"/>
</dbReference>
<dbReference type="GO" id="GO:0003779">
    <property type="term" value="F:actin binding"/>
    <property type="evidence" value="ECO:0007669"/>
    <property type="project" value="UniProtKB-KW"/>
</dbReference>
<dbReference type="Pfam" id="PF08766">
    <property type="entry name" value="DEK_C"/>
    <property type="match status" value="1"/>
</dbReference>
<feature type="binding site" evidence="17">
    <location>
        <begin position="104"/>
        <end position="111"/>
    </location>
    <ligand>
        <name>ATP</name>
        <dbReference type="ChEBI" id="CHEBI:30616"/>
    </ligand>
</feature>
<dbReference type="GO" id="GO:0030448">
    <property type="term" value="P:hyphal growth"/>
    <property type="evidence" value="ECO:0007669"/>
    <property type="project" value="UniProtKB-ARBA"/>
</dbReference>
<keyword evidence="13" id="KW-0325">Glycoprotein</keyword>
<evidence type="ECO:0000313" key="23">
    <source>
        <dbReference type="Proteomes" id="UP000319160"/>
    </source>
</evidence>
<dbReference type="InterPro" id="IPR001609">
    <property type="entry name" value="Myosin_head_motor_dom-like"/>
</dbReference>
<keyword evidence="7 17" id="KW-0547">Nucleotide-binding</keyword>
<dbReference type="SMART" id="SM00242">
    <property type="entry name" value="MYSc"/>
    <property type="match status" value="1"/>
</dbReference>
<dbReference type="InterPro" id="IPR029044">
    <property type="entry name" value="Nucleotide-diphossugar_trans"/>
</dbReference>
<dbReference type="GO" id="GO:0006031">
    <property type="term" value="P:chitin biosynthetic process"/>
    <property type="evidence" value="ECO:0007669"/>
    <property type="project" value="TreeGrafter"/>
</dbReference>
<feature type="transmembrane region" description="Helical" evidence="19">
    <location>
        <begin position="1585"/>
        <end position="1605"/>
    </location>
</feature>
<evidence type="ECO:0000256" key="4">
    <source>
        <dbReference type="ARBA" id="ARBA00022676"/>
    </source>
</evidence>
<name>A0A553I9L3_9PEZI</name>
<dbReference type="SUPFAM" id="SSF53448">
    <property type="entry name" value="Nucleotide-diphospho-sugar transferases"/>
    <property type="match status" value="1"/>
</dbReference>
<feature type="region of interest" description="Disordered" evidence="18">
    <location>
        <begin position="782"/>
        <end position="804"/>
    </location>
</feature>
<feature type="transmembrane region" description="Helical" evidence="19">
    <location>
        <begin position="1187"/>
        <end position="1209"/>
    </location>
</feature>
<dbReference type="Gene3D" id="3.10.120.10">
    <property type="entry name" value="Cytochrome b5-like heme/steroid binding domain"/>
    <property type="match status" value="1"/>
</dbReference>
<dbReference type="InterPro" id="IPR036400">
    <property type="entry name" value="Cyt_B5-like_heme/steroid_sf"/>
</dbReference>
<dbReference type="Gene3D" id="3.40.850.10">
    <property type="entry name" value="Kinesin motor domain"/>
    <property type="match status" value="1"/>
</dbReference>
<dbReference type="GO" id="GO:0004100">
    <property type="term" value="F:chitin synthase activity"/>
    <property type="evidence" value="ECO:0007669"/>
    <property type="project" value="UniProtKB-EC"/>
</dbReference>
<dbReference type="FunFam" id="1.10.10.820:FF:000012">
    <property type="entry name" value="Chitin synthase ChsE"/>
    <property type="match status" value="1"/>
</dbReference>
<keyword evidence="5" id="KW-0808">Transferase</keyword>
<comment type="caution">
    <text evidence="17">Lacks conserved residue(s) required for the propagation of feature annotation.</text>
</comment>
<evidence type="ECO:0000256" key="17">
    <source>
        <dbReference type="PROSITE-ProRule" id="PRU00782"/>
    </source>
</evidence>
<feature type="transmembrane region" description="Helical" evidence="19">
    <location>
        <begin position="922"/>
        <end position="942"/>
    </location>
</feature>
<dbReference type="PROSITE" id="PS51998">
    <property type="entry name" value="DEK_C"/>
    <property type="match status" value="1"/>
</dbReference>
<dbReference type="Gene3D" id="3.90.550.10">
    <property type="entry name" value="Spore Coat Polysaccharide Biosynthesis Protein SpsA, Chain A"/>
    <property type="match status" value="1"/>
</dbReference>
<gene>
    <name evidence="22" type="ORF">FHL15_002197</name>
</gene>
<evidence type="ECO:0000313" key="22">
    <source>
        <dbReference type="EMBL" id="TRX96891.1"/>
    </source>
</evidence>
<evidence type="ECO:0000256" key="9">
    <source>
        <dbReference type="ARBA" id="ARBA00022989"/>
    </source>
</evidence>
<evidence type="ECO:0000256" key="7">
    <source>
        <dbReference type="ARBA" id="ARBA00022741"/>
    </source>
</evidence>
<evidence type="ECO:0000256" key="3">
    <source>
        <dbReference type="ARBA" id="ARBA00022475"/>
    </source>
</evidence>
<feature type="compositionally biased region" description="Basic residues" evidence="18">
    <location>
        <begin position="606"/>
        <end position="615"/>
    </location>
</feature>
<dbReference type="Proteomes" id="UP000319160">
    <property type="component" value="Unassembled WGS sequence"/>
</dbReference>
<dbReference type="OrthoDB" id="370884at2759"/>
<evidence type="ECO:0000256" key="8">
    <source>
        <dbReference type="ARBA" id="ARBA00022840"/>
    </source>
</evidence>
<dbReference type="PROSITE" id="PS00675">
    <property type="entry name" value="SIGMA54_INTERACT_1"/>
    <property type="match status" value="1"/>
</dbReference>
<feature type="transmembrane region" description="Helical" evidence="19">
    <location>
        <begin position="1640"/>
        <end position="1663"/>
    </location>
</feature>
<evidence type="ECO:0000259" key="20">
    <source>
        <dbReference type="PROSITE" id="PS51456"/>
    </source>
</evidence>
<dbReference type="GO" id="GO:0030436">
    <property type="term" value="P:asexual sporulation"/>
    <property type="evidence" value="ECO:0007669"/>
    <property type="project" value="UniProtKB-ARBA"/>
</dbReference>
<comment type="subcellular location">
    <subcellularLocation>
        <location evidence="1">Cell membrane</location>
        <topology evidence="1">Multi-pass membrane protein</topology>
    </subcellularLocation>
</comment>
<dbReference type="Pfam" id="PF00063">
    <property type="entry name" value="Myosin_head"/>
    <property type="match status" value="1"/>
</dbReference>
<dbReference type="SUPFAM" id="SSF109715">
    <property type="entry name" value="DEK C-terminal domain"/>
    <property type="match status" value="1"/>
</dbReference>
<dbReference type="STRING" id="2512241.A0A553I9L3"/>
<dbReference type="GO" id="GO:0030428">
    <property type="term" value="C:cell septum"/>
    <property type="evidence" value="ECO:0007669"/>
    <property type="project" value="TreeGrafter"/>
</dbReference>
<dbReference type="SUPFAM" id="SSF55856">
    <property type="entry name" value="Cytochrome b5-like heme/steroid binding domain"/>
    <property type="match status" value="1"/>
</dbReference>
<dbReference type="PROSITE" id="PS51456">
    <property type="entry name" value="MYOSIN_MOTOR"/>
    <property type="match status" value="1"/>
</dbReference>
<dbReference type="GO" id="GO:0031505">
    <property type="term" value="P:fungal-type cell wall organization"/>
    <property type="evidence" value="ECO:0007669"/>
    <property type="project" value="UniProtKB-ARBA"/>
</dbReference>
<feature type="region of interest" description="Disordered" evidence="18">
    <location>
        <begin position="586"/>
        <end position="652"/>
    </location>
</feature>
<evidence type="ECO:0000256" key="12">
    <source>
        <dbReference type="ARBA" id="ARBA00023175"/>
    </source>
</evidence>
<keyword evidence="3" id="KW-1003">Cell membrane</keyword>
<sequence>MALHLPPMGGSGGAHTQPSLPSLPAHLQSDTHLTAHLASRFHVSIPTARLSSHALVSLNTYTSSTKGLDGGKEGSAMAGAEDIADRAFLRMGHRSENQAVLFLGESGSGKTTIRSHLLTSLLNKSSTPLSNKVSLAAYVFDSLTTTKTATTPTASKAGLFYELQYDTASTTSPILIGGKLLDHRLERSRITTVPTGERNFHVLYYLLAGTSDAEKAHLGIDSPKDSAGQRRWKYLGHPTQLKVGINDAEGFQLFKTALRKLEFPRSEIAEICQMLACILHIGQLEFETSANTLATADDSGGFSHEGAQTVTAARNKDVLGIIAAFLGVSSQDLQNTMGYKTKMIHRERVTVMLDPQGARANADELARTLYSLLVAYVIESINQKICAAEESIANTIDIVDFPGFSQQTSTGSALDQLLNNAAMESLYNITLQNFFDRKADMLDTEEVSVPATSYFDNSDAVKGLLKPTNGLLSILDDQTRRHRTDMQFLESLRKRFEGKNPAISVGSATARLPGSNFLSENTSATFTVRHFAGEVEYPIKGLVEENGEVISGDLMNLINSSKSEFVSRLFGQEALQTVMHPQEKTTVMQASVSSKPMRAPSVMSRKGGRAMRSRRLREESLDEFDDDAGARGQSRSRDGPSKNTRQSEQGAAGQFLSALDNVKQALTAPNTNNYFVFCLKPNDRRIANQFDSKCVRAQVQTFGIAEISQRLRSADFSVFLPFGEFLGLADAETIFVGSEREKVEAVVQNRQWPAHEAHIGSTGIFLSERCWLEITSLGDGTSASGRYPSEQGDPSTPGGEMPFGASKERLVSIGNTPQYSDKARGGYFGSGDIDTRSEAGASAFGGGDMFKNLDTREQMAERGNEKSLIEVEEYRDSPSRKRWVFTVYLLTWFVPDFLIRWVGRMQRKDVRMAWREKLAINFIIWFSCLLAAFFLIVFPMVICPKQYVFSAEELSSYDGQKGHKAYASVRGQVFDITTYAPHHYPSYIDTMKLTNYGGKDISALFPVQVSALCQGKTGTVDPSVVLANVSASANVVASTDPNAGYHDYRYSTTKYQPDWFYERMEVLKGSWKKGTVGYTAQYVGTLASKQNQIAILNSRVYDLTQYIIGGRHIQVPEGAEQPTDPDVVNFMDDTVLTLFTDKAGTDLTELWNKTPMDPALRSRMQLCLDNLFYVGDVDTRNSPKCLFAQYLILAITIILVSIIGFKFLAALQFGGKNLPEDIDKFIMCQIPAYTEDEDSLRRAIDSAARMRYDDKRKLLVIVCDGMIIGQGNDRPTPRIVLDILGVSETVDPEPLSFESLGEGLKQHNMGKVYSGLYEVQGHIVPFMVVVKVGKPSEVSRPGNRGKRDSQMVIMRFLNRVHYNLPMSPLELEMYHQIRNVIGVNPTFYEYMLQIDADTVVAPDSATRMVSAFLDDTRLIACCGETALTNSKSSFITGIQVYEYYISHNLAKAFESLFGSVTCLPGCFSMYRIRAAETGKPLFVSREIIEDYATIRVDTLHMKNLLHLGEDRYLTTLLLKYHSKYKTKYLFSAKAWTIAPDTWQVFISQRRRWINSTVHNLMELVPMSQLCGFCCFSMRFVIFIDLLSTVVQPVTIAYIVYLIVLVSTNATIIPVTSFILLGAIYGLQAIIFLLRRRWEMVGWLLLYILAVPVFSFGLPLYAFWHMDDFNWGNTRVVAGEKGKKVVISDEGKFDPASIPRKRWEEYQAELWDAQTSKEDTRSEISGFSYATKPGMNAAMSEYYHSQSRAGSTVGMIPPYDIKNPGNLSRMSLAPTDNRMSQFGGSQFFGNHGETEMMDLASMPSDDALLAEIREILRTADLMTVTKKGIKQELERRFNVPLESRRAYINSATEALLSGQL</sequence>
<keyword evidence="9 19" id="KW-1133">Transmembrane helix</keyword>
<comment type="similarity">
    <text evidence="15">In the N-terminal section; belongs to the TRAFAC class myosin-kinesin ATPase superfamily. Myosin family.</text>
</comment>
<keyword evidence="6 19" id="KW-0812">Transmembrane</keyword>
<feature type="transmembrane region" description="Helical" evidence="19">
    <location>
        <begin position="883"/>
        <end position="902"/>
    </location>
</feature>
<dbReference type="GO" id="GO:0005524">
    <property type="term" value="F:ATP binding"/>
    <property type="evidence" value="ECO:0007669"/>
    <property type="project" value="UniProtKB-UniRule"/>
</dbReference>
<dbReference type="SUPFAM" id="SSF52540">
    <property type="entry name" value="P-loop containing nucleoside triphosphate hydrolases"/>
    <property type="match status" value="1"/>
</dbReference>
<dbReference type="FunFam" id="3.40.850.10:FF:000055">
    <property type="entry name" value="Chitin synthase ChsE"/>
    <property type="match status" value="1"/>
</dbReference>
<organism evidence="22 23">
    <name type="scientific">Xylaria flabelliformis</name>
    <dbReference type="NCBI Taxonomy" id="2512241"/>
    <lineage>
        <taxon>Eukaryota</taxon>
        <taxon>Fungi</taxon>
        <taxon>Dikarya</taxon>
        <taxon>Ascomycota</taxon>
        <taxon>Pezizomycotina</taxon>
        <taxon>Sordariomycetes</taxon>
        <taxon>Xylariomycetidae</taxon>
        <taxon>Xylariales</taxon>
        <taxon>Xylariaceae</taxon>
        <taxon>Xylaria</taxon>
    </lineage>
</organism>
<evidence type="ECO:0000256" key="1">
    <source>
        <dbReference type="ARBA" id="ARBA00004651"/>
    </source>
</evidence>
<dbReference type="GO" id="GO:0009653">
    <property type="term" value="P:anatomical structure morphogenesis"/>
    <property type="evidence" value="ECO:0007669"/>
    <property type="project" value="UniProtKB-ARBA"/>
</dbReference>
<comment type="similarity">
    <text evidence="17">Belongs to the TRAFAC class myosin-kinesin ATPase superfamily. Myosin family.</text>
</comment>
<dbReference type="InterPro" id="IPR027417">
    <property type="entry name" value="P-loop_NTPase"/>
</dbReference>
<evidence type="ECO:0000256" key="2">
    <source>
        <dbReference type="ARBA" id="ARBA00012543"/>
    </source>
</evidence>
<dbReference type="GO" id="GO:0005886">
    <property type="term" value="C:plasma membrane"/>
    <property type="evidence" value="ECO:0007669"/>
    <property type="project" value="UniProtKB-SubCell"/>
</dbReference>
<protein>
    <recommendedName>
        <fullName evidence="2">chitin synthase</fullName>
        <ecNumber evidence="2">2.4.1.16</ecNumber>
    </recommendedName>
</protein>
<dbReference type="EC" id="2.4.1.16" evidence="2"/>
<feature type="region of interest" description="Disordered" evidence="18">
    <location>
        <begin position="1"/>
        <end position="26"/>
    </location>
</feature>
<proteinExistence type="inferred from homology"/>
<evidence type="ECO:0000256" key="10">
    <source>
        <dbReference type="ARBA" id="ARBA00023123"/>
    </source>
</evidence>
<keyword evidence="11 19" id="KW-0472">Membrane</keyword>
<evidence type="ECO:0000256" key="15">
    <source>
        <dbReference type="ARBA" id="ARBA00046342"/>
    </source>
</evidence>
<feature type="domain" description="Myosin motor" evidence="20">
    <location>
        <begin position="1"/>
        <end position="779"/>
    </location>
</feature>
<evidence type="ECO:0000256" key="13">
    <source>
        <dbReference type="ARBA" id="ARBA00023180"/>
    </source>
</evidence>
<dbReference type="SMART" id="SM01117">
    <property type="entry name" value="Cyt-b5"/>
    <property type="match status" value="2"/>
</dbReference>
<accession>A0A553I9L3</accession>
<dbReference type="GO" id="GO:0003774">
    <property type="term" value="F:cytoskeletal motor activity"/>
    <property type="evidence" value="ECO:0007669"/>
    <property type="project" value="UniProtKB-UniRule"/>
</dbReference>
<evidence type="ECO:0000256" key="11">
    <source>
        <dbReference type="ARBA" id="ARBA00023136"/>
    </source>
</evidence>
<dbReference type="EMBL" id="VFLP01000008">
    <property type="protein sequence ID" value="TRX96891.1"/>
    <property type="molecule type" value="Genomic_DNA"/>
</dbReference>
<feature type="domain" description="DEK-C" evidence="21">
    <location>
        <begin position="1801"/>
        <end position="1856"/>
    </location>
</feature>
<evidence type="ECO:0000259" key="21">
    <source>
        <dbReference type="PROSITE" id="PS51998"/>
    </source>
</evidence>
<dbReference type="CDD" id="cd14879">
    <property type="entry name" value="MYSc_Myo17"/>
    <property type="match status" value="1"/>
</dbReference>
<evidence type="ECO:0000256" key="6">
    <source>
        <dbReference type="ARBA" id="ARBA00022692"/>
    </source>
</evidence>
<dbReference type="FunFam" id="1.20.58.530:FF:000017">
    <property type="entry name" value="Chitin synthase ChsE"/>
    <property type="match status" value="1"/>
</dbReference>
<dbReference type="PANTHER" id="PTHR22914">
    <property type="entry name" value="CHITIN SYNTHASE"/>
    <property type="match status" value="1"/>
</dbReference>
<dbReference type="Gene3D" id="1.20.58.530">
    <property type="match status" value="1"/>
</dbReference>
<dbReference type="Gene3D" id="1.10.10.60">
    <property type="entry name" value="Homeodomain-like"/>
    <property type="match status" value="1"/>
</dbReference>
<dbReference type="InterPro" id="IPR014876">
    <property type="entry name" value="DEK_C"/>
</dbReference>
<dbReference type="PANTHER" id="PTHR22914:SF45">
    <property type="entry name" value="CHITIN SYNTHASE"/>
    <property type="match status" value="1"/>
</dbReference>
<reference evidence="23" key="1">
    <citation type="submission" date="2019-06" db="EMBL/GenBank/DDBJ databases">
        <title>Draft genome sequence of the griseofulvin-producing fungus Xylaria cubensis strain G536.</title>
        <authorList>
            <person name="Mead M.E."/>
            <person name="Raja H.A."/>
            <person name="Steenwyk J.L."/>
            <person name="Knowles S.L."/>
            <person name="Oberlies N.H."/>
            <person name="Rokas A."/>
        </authorList>
    </citation>
    <scope>NUCLEOTIDE SEQUENCE [LARGE SCALE GENOMIC DNA]</scope>
    <source>
        <strain evidence="23">G536</strain>
    </source>
</reference>
<evidence type="ECO:0000256" key="5">
    <source>
        <dbReference type="ARBA" id="ARBA00022679"/>
    </source>
</evidence>
<keyword evidence="4" id="KW-0328">Glycosyltransferase</keyword>
<dbReference type="InterPro" id="IPR036037">
    <property type="entry name" value="MYSc_Myo17"/>
</dbReference>
<dbReference type="Gene3D" id="1.20.120.720">
    <property type="entry name" value="Myosin VI head, motor domain, U50 subdomain"/>
    <property type="match status" value="1"/>
</dbReference>
<dbReference type="GO" id="GO:0016459">
    <property type="term" value="C:myosin complex"/>
    <property type="evidence" value="ECO:0007669"/>
    <property type="project" value="UniProtKB-KW"/>
</dbReference>
<keyword evidence="10 17" id="KW-0518">Myosin</keyword>
<evidence type="ECO:0000256" key="18">
    <source>
        <dbReference type="SAM" id="MobiDB-lite"/>
    </source>
</evidence>
<dbReference type="InterPro" id="IPR025662">
    <property type="entry name" value="Sigma_54_int_dom_ATP-bd_1"/>
</dbReference>
<comment type="caution">
    <text evidence="22">The sequence shown here is derived from an EMBL/GenBank/DDBJ whole genome shotgun (WGS) entry which is preliminary data.</text>
</comment>
<dbReference type="Pfam" id="PF03142">
    <property type="entry name" value="Chitin_synth_2"/>
    <property type="match status" value="1"/>
</dbReference>
<keyword evidence="12 17" id="KW-0505">Motor protein</keyword>
<evidence type="ECO:0000256" key="14">
    <source>
        <dbReference type="ARBA" id="ARBA00023203"/>
    </source>
</evidence>
<dbReference type="InterPro" id="IPR036961">
    <property type="entry name" value="Kinesin_motor_dom_sf"/>
</dbReference>
<keyword evidence="8 17" id="KW-0067">ATP-binding</keyword>
<dbReference type="InterPro" id="IPR001199">
    <property type="entry name" value="Cyt_B5-like_heme/steroid-bd"/>
</dbReference>
<keyword evidence="14 17" id="KW-0009">Actin-binding</keyword>
<dbReference type="Pfam" id="PF00173">
    <property type="entry name" value="Cyt-b5"/>
    <property type="match status" value="1"/>
</dbReference>
<evidence type="ECO:0000256" key="16">
    <source>
        <dbReference type="ARBA" id="ARBA00049510"/>
    </source>
</evidence>
<feature type="transmembrane region" description="Helical" evidence="19">
    <location>
        <begin position="1611"/>
        <end position="1633"/>
    </location>
</feature>
<dbReference type="FunFam" id="1.10.10.60:FF:000337">
    <property type="entry name" value="Chitin synthase 8"/>
    <property type="match status" value="1"/>
</dbReference>
<dbReference type="InterPro" id="IPR004835">
    <property type="entry name" value="Chitin_synth"/>
</dbReference>
<evidence type="ECO:0000256" key="19">
    <source>
        <dbReference type="SAM" id="Phobius"/>
    </source>
</evidence>